<feature type="compositionally biased region" description="Basic and acidic residues" evidence="8">
    <location>
        <begin position="443"/>
        <end position="465"/>
    </location>
</feature>
<keyword evidence="4" id="KW-0677">Repeat</keyword>
<evidence type="ECO:0000256" key="3">
    <source>
        <dbReference type="ARBA" id="ARBA00022574"/>
    </source>
</evidence>
<keyword evidence="3" id="KW-0853">WD repeat</keyword>
<dbReference type="InterPro" id="IPR015943">
    <property type="entry name" value="WD40/YVTN_repeat-like_dom_sf"/>
</dbReference>
<feature type="compositionally biased region" description="Basic and acidic residues" evidence="8">
    <location>
        <begin position="74"/>
        <end position="91"/>
    </location>
</feature>
<dbReference type="SMART" id="SM00320">
    <property type="entry name" value="WD40"/>
    <property type="match status" value="6"/>
</dbReference>
<dbReference type="FunCoup" id="K0KB73">
    <property type="interactions" value="124"/>
</dbReference>
<name>K0KB73_WICCF</name>
<comment type="subcellular location">
    <subcellularLocation>
        <location evidence="1">Nucleus</location>
        <location evidence="1">Nucleolus</location>
    </subcellularLocation>
</comment>
<evidence type="ECO:0000256" key="1">
    <source>
        <dbReference type="ARBA" id="ARBA00004604"/>
    </source>
</evidence>
<evidence type="ECO:0000256" key="4">
    <source>
        <dbReference type="ARBA" id="ARBA00022737"/>
    </source>
</evidence>
<dbReference type="Gene3D" id="2.130.10.10">
    <property type="entry name" value="YVTN repeat-like/Quinoprotein amine dehydrogenase"/>
    <property type="match status" value="2"/>
</dbReference>
<dbReference type="GO" id="GO:0045943">
    <property type="term" value="P:positive regulation of transcription by RNA polymerase I"/>
    <property type="evidence" value="ECO:0007669"/>
    <property type="project" value="TreeGrafter"/>
</dbReference>
<feature type="region of interest" description="Disordered" evidence="8">
    <location>
        <begin position="74"/>
        <end position="94"/>
    </location>
</feature>
<evidence type="ECO:0000256" key="7">
    <source>
        <dbReference type="ARBA" id="ARBA00039514"/>
    </source>
</evidence>
<dbReference type="Proteomes" id="UP000009328">
    <property type="component" value="Unassembled WGS sequence"/>
</dbReference>
<protein>
    <recommendedName>
        <fullName evidence="6">WD repeat-containing protein JIP5</fullName>
    </recommendedName>
    <alternativeName>
        <fullName evidence="7">WD repeat-containing protein jip5</fullName>
    </alternativeName>
</protein>
<dbReference type="GO" id="GO:0005730">
    <property type="term" value="C:nucleolus"/>
    <property type="evidence" value="ECO:0007669"/>
    <property type="project" value="UniProtKB-SubCell"/>
</dbReference>
<dbReference type="GO" id="GO:0006364">
    <property type="term" value="P:rRNA processing"/>
    <property type="evidence" value="ECO:0007669"/>
    <property type="project" value="TreeGrafter"/>
</dbReference>
<dbReference type="eggNOG" id="KOG2444">
    <property type="taxonomic scope" value="Eukaryota"/>
</dbReference>
<feature type="compositionally biased region" description="Basic and acidic residues" evidence="8">
    <location>
        <begin position="411"/>
        <end position="423"/>
    </location>
</feature>
<reference evidence="9 10" key="1">
    <citation type="journal article" date="2012" name="Eukaryot. Cell">
        <title>Draft genome sequence of Wickerhamomyces ciferrii NRRL Y-1031 F-60-10.</title>
        <authorList>
            <person name="Schneider J."/>
            <person name="Andrea H."/>
            <person name="Blom J."/>
            <person name="Jaenicke S."/>
            <person name="Ruckert C."/>
            <person name="Schorsch C."/>
            <person name="Szczepanowski R."/>
            <person name="Farwick M."/>
            <person name="Goesmann A."/>
            <person name="Puhler A."/>
            <person name="Schaffer S."/>
            <person name="Tauch A."/>
            <person name="Kohler T."/>
            <person name="Brinkrolf K."/>
        </authorList>
    </citation>
    <scope>NUCLEOTIDE SEQUENCE [LARGE SCALE GENOMIC DNA]</scope>
    <source>
        <strain evidence="10">ATCC 14091 / BCRC 22168 / CBS 111 / JCM 3599 / NBRC 0793 / NRRL Y-1031 F-60-10</strain>
    </source>
</reference>
<comment type="caution">
    <text evidence="9">The sequence shown here is derived from an EMBL/GenBank/DDBJ whole genome shotgun (WGS) entry which is preliminary data.</text>
</comment>
<keyword evidence="10" id="KW-1185">Reference proteome</keyword>
<feature type="region of interest" description="Disordered" evidence="8">
    <location>
        <begin position="371"/>
        <end position="493"/>
    </location>
</feature>
<comment type="similarity">
    <text evidence="2">Belongs to the WD repeat WDR55 family.</text>
</comment>
<dbReference type="EMBL" id="CAIF01000040">
    <property type="protein sequence ID" value="CCH42250.1"/>
    <property type="molecule type" value="Genomic_DNA"/>
</dbReference>
<organism evidence="9 10">
    <name type="scientific">Wickerhamomyces ciferrii (strain ATCC 14091 / BCRC 22168 / CBS 111 / JCM 3599 / NBRC 0793 / NRRL Y-1031 F-60-10)</name>
    <name type="common">Yeast</name>
    <name type="synonym">Pichia ciferrii</name>
    <dbReference type="NCBI Taxonomy" id="1206466"/>
    <lineage>
        <taxon>Eukaryota</taxon>
        <taxon>Fungi</taxon>
        <taxon>Dikarya</taxon>
        <taxon>Ascomycota</taxon>
        <taxon>Saccharomycotina</taxon>
        <taxon>Saccharomycetes</taxon>
        <taxon>Phaffomycetales</taxon>
        <taxon>Wickerhamomycetaceae</taxon>
        <taxon>Wickerhamomyces</taxon>
    </lineage>
</organism>
<dbReference type="InParanoid" id="K0KB73"/>
<evidence type="ECO:0000313" key="9">
    <source>
        <dbReference type="EMBL" id="CCH42250.1"/>
    </source>
</evidence>
<dbReference type="SUPFAM" id="SSF50978">
    <property type="entry name" value="WD40 repeat-like"/>
    <property type="match status" value="1"/>
</dbReference>
<feature type="compositionally biased region" description="Acidic residues" evidence="8">
    <location>
        <begin position="374"/>
        <end position="410"/>
    </location>
</feature>
<evidence type="ECO:0000256" key="6">
    <source>
        <dbReference type="ARBA" id="ARBA00039238"/>
    </source>
</evidence>
<sequence length="493" mass="55907">MGKKSSKKGQSTILESNVSPLLEFKYDAPLFALAAHPTKPIIVSGLANGYVFMIEYDSTKLSVYQHDQKESIAKEEKEKAKSKKQELESSSKSKKKQKFWKVHLISKNSEDDLNNGIKTIWKTKRHKGSVRSICFNAEGDEIYTVGSDNVIKRANAITGKVLKKIEIDSKVLITKIIKSQTHPFIITGDEVGNIRIFDINLKQINIIQNVHDDAINNIIQLSHKSAYQFLSVGSTTLSTWDIRKQEPKMTSENQEDEILSCTFVDPTQGDTLVCGMGEGIVTIWKQSKNDYVDQLSRVKVSKDESIDSVISTLNNDDCIWAGCSNGSISKINAKKGQVIETRIHGSIDEVSFLDLDFEYRLISAGMDKLKLWNNDDDDDEDEDEEVFSEELSDSEEEDEDDEDDEDDEESNEFKGFSDDKESGSDVWEDLGSASEEEEQQDEEKEKPEPKPEPESKKHEIQEPIKKSKKQKLTPKQLKNQLSHEHGIRRFDDL</sequence>
<dbReference type="AlphaFoldDB" id="K0KB73"/>
<dbReference type="HOGENOM" id="CLU_035623_0_0_1"/>
<evidence type="ECO:0000256" key="8">
    <source>
        <dbReference type="SAM" id="MobiDB-lite"/>
    </source>
</evidence>
<dbReference type="InterPro" id="IPR036322">
    <property type="entry name" value="WD40_repeat_dom_sf"/>
</dbReference>
<dbReference type="InterPro" id="IPR001680">
    <property type="entry name" value="WD40_rpt"/>
</dbReference>
<dbReference type="PANTHER" id="PTHR19924:SF31">
    <property type="entry name" value="WD REPEAT-CONTAINING PROTEIN JIP5"/>
    <property type="match status" value="1"/>
</dbReference>
<evidence type="ECO:0000313" key="10">
    <source>
        <dbReference type="Proteomes" id="UP000009328"/>
    </source>
</evidence>
<feature type="compositionally biased region" description="Basic and acidic residues" evidence="8">
    <location>
        <begin position="481"/>
        <end position="493"/>
    </location>
</feature>
<dbReference type="STRING" id="1206466.K0KB73"/>
<evidence type="ECO:0000256" key="2">
    <source>
        <dbReference type="ARBA" id="ARBA00007625"/>
    </source>
</evidence>
<gene>
    <name evidence="9" type="ORF">BN7_1794</name>
</gene>
<proteinExistence type="inferred from homology"/>
<keyword evidence="5" id="KW-0539">Nucleus</keyword>
<accession>K0KB73</accession>
<dbReference type="PANTHER" id="PTHR19924">
    <property type="entry name" value="UTP15 U3 SMALL NUCLEOLAR RNA-ASSOCIATED PROTEIN 15 FAMILY MEMBER"/>
    <property type="match status" value="1"/>
</dbReference>
<evidence type="ECO:0000256" key="5">
    <source>
        <dbReference type="ARBA" id="ARBA00023242"/>
    </source>
</evidence>